<accession>A0A1J1IS30</accession>
<dbReference type="InterPro" id="IPR036770">
    <property type="entry name" value="Ankyrin_rpt-contain_sf"/>
</dbReference>
<dbReference type="OrthoDB" id="539213at2759"/>
<sequence>MYMQEIYLSTSCQMISFDREIFKFCVRGDVNEVEKLLKQNENIYQPHKEVFSIVPLTVAIESKDEDLINLLLDVYERDLEALKGTNFKKALIALPEDQNEEFLQTIEDQPCSDSIPVLLKNDNQTIPKCVYLRKRLKHKDDLSLKLATTLEAKNGTCDLNYSKLYNSFCDSFLQIAIYYEIDEIVERLVNHPTVDIMTTNLMTNHTTLHYALHVGNMRNLKLLLSKFNFGNYWEDPQNIYYAMTSKKERSIKFITNKIFESGKT</sequence>
<evidence type="ECO:0000313" key="2">
    <source>
        <dbReference type="Proteomes" id="UP000183832"/>
    </source>
</evidence>
<proteinExistence type="predicted"/>
<reference evidence="1 2" key="1">
    <citation type="submission" date="2015-04" db="EMBL/GenBank/DDBJ databases">
        <authorList>
            <person name="Syromyatnikov M.Y."/>
            <person name="Popov V.N."/>
        </authorList>
    </citation>
    <scope>NUCLEOTIDE SEQUENCE [LARGE SCALE GENOMIC DNA]</scope>
</reference>
<dbReference type="EMBL" id="CVRI01000059">
    <property type="protein sequence ID" value="CRL03023.1"/>
    <property type="molecule type" value="Genomic_DNA"/>
</dbReference>
<keyword evidence="2" id="KW-1185">Reference proteome</keyword>
<gene>
    <name evidence="1" type="ORF">CLUMA_CG016774</name>
</gene>
<evidence type="ECO:0000313" key="1">
    <source>
        <dbReference type="EMBL" id="CRL03023.1"/>
    </source>
</evidence>
<protein>
    <submittedName>
        <fullName evidence="1">CLUMA_CG016774, isoform A</fullName>
    </submittedName>
</protein>
<organism evidence="1 2">
    <name type="scientific">Clunio marinus</name>
    <dbReference type="NCBI Taxonomy" id="568069"/>
    <lineage>
        <taxon>Eukaryota</taxon>
        <taxon>Metazoa</taxon>
        <taxon>Ecdysozoa</taxon>
        <taxon>Arthropoda</taxon>
        <taxon>Hexapoda</taxon>
        <taxon>Insecta</taxon>
        <taxon>Pterygota</taxon>
        <taxon>Neoptera</taxon>
        <taxon>Endopterygota</taxon>
        <taxon>Diptera</taxon>
        <taxon>Nematocera</taxon>
        <taxon>Chironomoidea</taxon>
        <taxon>Chironomidae</taxon>
        <taxon>Clunio</taxon>
    </lineage>
</organism>
<dbReference type="Proteomes" id="UP000183832">
    <property type="component" value="Unassembled WGS sequence"/>
</dbReference>
<dbReference type="Gene3D" id="1.25.40.20">
    <property type="entry name" value="Ankyrin repeat-containing domain"/>
    <property type="match status" value="1"/>
</dbReference>
<dbReference type="AlphaFoldDB" id="A0A1J1IS30"/>
<dbReference type="SUPFAM" id="SSF48403">
    <property type="entry name" value="Ankyrin repeat"/>
    <property type="match status" value="1"/>
</dbReference>
<name>A0A1J1IS30_9DIPT</name>